<dbReference type="GO" id="GO:0045892">
    <property type="term" value="P:negative regulation of DNA-templated transcription"/>
    <property type="evidence" value="ECO:0007669"/>
    <property type="project" value="InterPro"/>
</dbReference>
<dbReference type="SUPFAM" id="SSF46689">
    <property type="entry name" value="Homeodomain-like"/>
    <property type="match status" value="1"/>
</dbReference>
<evidence type="ECO:0000256" key="6">
    <source>
        <dbReference type="SAM" id="MobiDB-lite"/>
    </source>
</evidence>
<dbReference type="PRINTS" id="PR00400">
    <property type="entry name" value="TETREPRESSOR"/>
</dbReference>
<keyword evidence="1" id="KW-0678">Repressor</keyword>
<evidence type="ECO:0000313" key="8">
    <source>
        <dbReference type="EMBL" id="GHO90242.1"/>
    </source>
</evidence>
<comment type="caution">
    <text evidence="8">The sequence shown here is derived from an EMBL/GenBank/DDBJ whole genome shotgun (WGS) entry which is preliminary data.</text>
</comment>
<dbReference type="InterPro" id="IPR001647">
    <property type="entry name" value="HTH_TetR"/>
</dbReference>
<gene>
    <name evidence="8" type="ORF">KSF_002900</name>
</gene>
<dbReference type="PANTHER" id="PTHR30055">
    <property type="entry name" value="HTH-TYPE TRANSCRIPTIONAL REGULATOR RUTR"/>
    <property type="match status" value="1"/>
</dbReference>
<dbReference type="Pfam" id="PF02909">
    <property type="entry name" value="TetR_C_1"/>
    <property type="match status" value="1"/>
</dbReference>
<evidence type="ECO:0000256" key="1">
    <source>
        <dbReference type="ARBA" id="ARBA00022491"/>
    </source>
</evidence>
<organism evidence="8 9">
    <name type="scientific">Reticulibacter mediterranei</name>
    <dbReference type="NCBI Taxonomy" id="2778369"/>
    <lineage>
        <taxon>Bacteria</taxon>
        <taxon>Bacillati</taxon>
        <taxon>Chloroflexota</taxon>
        <taxon>Ktedonobacteria</taxon>
        <taxon>Ktedonobacterales</taxon>
        <taxon>Reticulibacteraceae</taxon>
        <taxon>Reticulibacter</taxon>
    </lineage>
</organism>
<dbReference type="Gene3D" id="1.10.357.10">
    <property type="entry name" value="Tetracycline Repressor, domain 2"/>
    <property type="match status" value="1"/>
</dbReference>
<proteinExistence type="predicted"/>
<dbReference type="InterPro" id="IPR003012">
    <property type="entry name" value="Tet_transcr_reg_TetR"/>
</dbReference>
<dbReference type="PANTHER" id="PTHR30055:SF234">
    <property type="entry name" value="HTH-TYPE TRANSCRIPTIONAL REGULATOR BETI"/>
    <property type="match status" value="1"/>
</dbReference>
<evidence type="ECO:0000256" key="5">
    <source>
        <dbReference type="PROSITE-ProRule" id="PRU00335"/>
    </source>
</evidence>
<feature type="DNA-binding region" description="H-T-H motif" evidence="5">
    <location>
        <begin position="44"/>
        <end position="63"/>
    </location>
</feature>
<dbReference type="InterPro" id="IPR009057">
    <property type="entry name" value="Homeodomain-like_sf"/>
</dbReference>
<dbReference type="GO" id="GO:0046677">
    <property type="term" value="P:response to antibiotic"/>
    <property type="evidence" value="ECO:0007669"/>
    <property type="project" value="InterPro"/>
</dbReference>
<dbReference type="EMBL" id="BNJK01000001">
    <property type="protein sequence ID" value="GHO90242.1"/>
    <property type="molecule type" value="Genomic_DNA"/>
</dbReference>
<dbReference type="RefSeq" id="WP_220201222.1">
    <property type="nucleotide sequence ID" value="NZ_BNJK01000001.1"/>
</dbReference>
<dbReference type="Pfam" id="PF00440">
    <property type="entry name" value="TetR_N"/>
    <property type="match status" value="1"/>
</dbReference>
<dbReference type="GO" id="GO:0003700">
    <property type="term" value="F:DNA-binding transcription factor activity"/>
    <property type="evidence" value="ECO:0007669"/>
    <property type="project" value="TreeGrafter"/>
</dbReference>
<dbReference type="InterPro" id="IPR050109">
    <property type="entry name" value="HTH-type_TetR-like_transc_reg"/>
</dbReference>
<keyword evidence="4" id="KW-0804">Transcription</keyword>
<dbReference type="PROSITE" id="PS50977">
    <property type="entry name" value="HTH_TETR_2"/>
    <property type="match status" value="1"/>
</dbReference>
<dbReference type="PRINTS" id="PR00455">
    <property type="entry name" value="HTHTETR"/>
</dbReference>
<dbReference type="AlphaFoldDB" id="A0A8J3N0G2"/>
<dbReference type="InterPro" id="IPR036271">
    <property type="entry name" value="Tet_transcr_reg_TetR-rel_C_sf"/>
</dbReference>
<dbReference type="SUPFAM" id="SSF48498">
    <property type="entry name" value="Tetracyclin repressor-like, C-terminal domain"/>
    <property type="match status" value="1"/>
</dbReference>
<dbReference type="GO" id="GO:0000976">
    <property type="term" value="F:transcription cis-regulatory region binding"/>
    <property type="evidence" value="ECO:0007669"/>
    <property type="project" value="TreeGrafter"/>
</dbReference>
<evidence type="ECO:0000256" key="2">
    <source>
        <dbReference type="ARBA" id="ARBA00023015"/>
    </source>
</evidence>
<name>A0A8J3N0G2_9CHLR</name>
<sequence>MTERRETGEPERESEEMARQPLTGERILHTGLRLIDQQGLEALTMRKLASELGVDPMSLYRHFKNKEALLDGVADILWGEIVLPGRETGWEALLRSVATSLYALAHAHPRAYTLLLNRQILPLSMLQLSDAMRGRLQQEGFERQRAGEVICALFSYAIGYAMVELATLLPPSATHAEAESMTDITRLAHLMQRLPRETPAHTVEAAYALTTYKADAQFTFGLDLMLMGLKCKAG</sequence>
<evidence type="ECO:0000256" key="4">
    <source>
        <dbReference type="ARBA" id="ARBA00023163"/>
    </source>
</evidence>
<evidence type="ECO:0000259" key="7">
    <source>
        <dbReference type="PROSITE" id="PS50977"/>
    </source>
</evidence>
<evidence type="ECO:0000256" key="3">
    <source>
        <dbReference type="ARBA" id="ARBA00023125"/>
    </source>
</evidence>
<keyword evidence="2" id="KW-0805">Transcription regulation</keyword>
<feature type="compositionally biased region" description="Basic and acidic residues" evidence="6">
    <location>
        <begin position="1"/>
        <end position="18"/>
    </location>
</feature>
<reference evidence="8" key="1">
    <citation type="submission" date="2020-10" db="EMBL/GenBank/DDBJ databases">
        <title>Taxonomic study of unclassified bacteria belonging to the class Ktedonobacteria.</title>
        <authorList>
            <person name="Yabe S."/>
            <person name="Wang C.M."/>
            <person name="Zheng Y."/>
            <person name="Sakai Y."/>
            <person name="Cavaletti L."/>
            <person name="Monciardini P."/>
            <person name="Donadio S."/>
        </authorList>
    </citation>
    <scope>NUCLEOTIDE SEQUENCE</scope>
    <source>
        <strain evidence="8">ID150040</strain>
    </source>
</reference>
<dbReference type="Proteomes" id="UP000597444">
    <property type="component" value="Unassembled WGS sequence"/>
</dbReference>
<dbReference type="InterPro" id="IPR004111">
    <property type="entry name" value="Repressor_TetR_C"/>
</dbReference>
<evidence type="ECO:0000313" key="9">
    <source>
        <dbReference type="Proteomes" id="UP000597444"/>
    </source>
</evidence>
<keyword evidence="3 5" id="KW-0238">DNA-binding</keyword>
<protein>
    <submittedName>
        <fullName evidence="8">TetR family transcriptional regulator</fullName>
    </submittedName>
</protein>
<feature type="region of interest" description="Disordered" evidence="6">
    <location>
        <begin position="1"/>
        <end position="21"/>
    </location>
</feature>
<accession>A0A8J3N0G2</accession>
<keyword evidence="9" id="KW-1185">Reference proteome</keyword>
<feature type="domain" description="HTH tetR-type" evidence="7">
    <location>
        <begin position="21"/>
        <end position="81"/>
    </location>
</feature>